<proteinExistence type="predicted"/>
<protein>
    <submittedName>
        <fullName evidence="2">Uncharacterized protein</fullName>
    </submittedName>
</protein>
<organism evidence="2">
    <name type="scientific">Picea glauca</name>
    <name type="common">White spruce</name>
    <name type="synonym">Pinus glauca</name>
    <dbReference type="NCBI Taxonomy" id="3330"/>
    <lineage>
        <taxon>Eukaryota</taxon>
        <taxon>Viridiplantae</taxon>
        <taxon>Streptophyta</taxon>
        <taxon>Embryophyta</taxon>
        <taxon>Tracheophyta</taxon>
        <taxon>Spermatophyta</taxon>
        <taxon>Pinopsida</taxon>
        <taxon>Pinidae</taxon>
        <taxon>Conifers I</taxon>
        <taxon>Pinales</taxon>
        <taxon>Pinaceae</taxon>
        <taxon>Picea</taxon>
    </lineage>
</organism>
<dbReference type="EMBL" id="LKAM01000004">
    <property type="protein sequence ID" value="KUM48861.1"/>
    <property type="molecule type" value="Genomic_DNA"/>
</dbReference>
<reference evidence="2" key="1">
    <citation type="journal article" date="2015" name="Genome Biol. Evol.">
        <title>Organellar Genomes of White Spruce (Picea glauca): Assembly and Annotation.</title>
        <authorList>
            <person name="Jackman S.D."/>
            <person name="Warren R.L."/>
            <person name="Gibb E.A."/>
            <person name="Vandervalk B.P."/>
            <person name="Mohamadi H."/>
            <person name="Chu J."/>
            <person name="Raymond A."/>
            <person name="Pleasance S."/>
            <person name="Coope R."/>
            <person name="Wildung M.R."/>
            <person name="Ritland C.E."/>
            <person name="Bousquet J."/>
            <person name="Jones S.J."/>
            <person name="Bohlmann J."/>
            <person name="Birol I."/>
        </authorList>
    </citation>
    <scope>NUCLEOTIDE SEQUENCE [LARGE SCALE GENOMIC DNA]</scope>
    <source>
        <tissue evidence="2">Flushing bud</tissue>
    </source>
</reference>
<name>A0A117NHS8_PICGL</name>
<comment type="caution">
    <text evidence="2">The sequence shown here is derived from an EMBL/GenBank/DDBJ whole genome shotgun (WGS) entry which is preliminary data.</text>
</comment>
<evidence type="ECO:0000313" key="2">
    <source>
        <dbReference type="EMBL" id="KUM48861.1"/>
    </source>
</evidence>
<accession>A0A117NHS8</accession>
<geneLocation type="mitochondrion" evidence="2"/>
<sequence>MIRSMHLSAAHHIRQSQATSGKKKRISPRFPYGLFHNQYSPALDREECNDCHITMQVIASVCI</sequence>
<evidence type="ECO:0000256" key="1">
    <source>
        <dbReference type="SAM" id="MobiDB-lite"/>
    </source>
</evidence>
<gene>
    <name evidence="2" type="ORF">ABT39_MTgene4197</name>
</gene>
<keyword evidence="2" id="KW-0496">Mitochondrion</keyword>
<feature type="region of interest" description="Disordered" evidence="1">
    <location>
        <begin position="1"/>
        <end position="25"/>
    </location>
</feature>
<dbReference type="AlphaFoldDB" id="A0A117NHS8"/>